<organism evidence="3">
    <name type="scientific">Clostridioides difficile</name>
    <name type="common">Peptoclostridium difficile</name>
    <dbReference type="NCBI Taxonomy" id="1496"/>
    <lineage>
        <taxon>Bacteria</taxon>
        <taxon>Bacillati</taxon>
        <taxon>Bacillota</taxon>
        <taxon>Clostridia</taxon>
        <taxon>Peptostreptococcales</taxon>
        <taxon>Peptostreptococcaceae</taxon>
        <taxon>Clostridioides</taxon>
    </lineage>
</organism>
<gene>
    <name evidence="3" type="ORF">BN1095_340338</name>
    <name evidence="2" type="ORF">BN1096_350048</name>
</gene>
<accession>A0A069AVT4</accession>
<reference evidence="3" key="1">
    <citation type="submission" date="2014-07" db="EMBL/GenBank/DDBJ databases">
        <authorList>
            <person name="Monot Marc"/>
        </authorList>
    </citation>
    <scope>NUCLEOTIDE SEQUENCE</scope>
    <source>
        <strain evidence="3">7032989</strain>
    </source>
</reference>
<proteinExistence type="predicted"/>
<dbReference type="InterPro" id="IPR005039">
    <property type="entry name" value="Ant_C"/>
</dbReference>
<evidence type="ECO:0000313" key="3">
    <source>
        <dbReference type="EMBL" id="CDT23098.1"/>
    </source>
</evidence>
<evidence type="ECO:0000313" key="2">
    <source>
        <dbReference type="EMBL" id="CDS84623.1"/>
    </source>
</evidence>
<dbReference type="AlphaFoldDB" id="A0A069AVT4"/>
<sequence length="280" mass="32877">MLFKREELNMKDLKIVKVNNKLTTDSRDIALMVEKEHKILLRDIRNYINQMEEANKNMSTDLYPSDYFIENTYLDDYKREKPCYAITKIGCDFIANKMTGIKGTAFTGIYTKKFEEMEQVLKNEQPKLPTTYKEALQHLIEQVEVNEKLQLEGKMKDQVIKELKPKADYTDMILKNKGLVTITQIAKDYGMSGKEMNKILHERGIQYKQSGQWLLYKQHQGKGYTHSETIDITRSDGMTDVKMTTKWTQKGRLFLYDLLKVNNILPDIEKEYSYQTSMLC</sequence>
<dbReference type="GO" id="GO:0003677">
    <property type="term" value="F:DNA binding"/>
    <property type="evidence" value="ECO:0007669"/>
    <property type="project" value="InterPro"/>
</dbReference>
<dbReference type="Pfam" id="PF09669">
    <property type="entry name" value="Phage_pRha"/>
    <property type="match status" value="1"/>
</dbReference>
<evidence type="ECO:0000259" key="1">
    <source>
        <dbReference type="Pfam" id="PF03374"/>
    </source>
</evidence>
<dbReference type="Pfam" id="PF03374">
    <property type="entry name" value="ANT"/>
    <property type="match status" value="1"/>
</dbReference>
<dbReference type="EMBL" id="LK932486">
    <property type="protein sequence ID" value="CDS84623.1"/>
    <property type="molecule type" value="Genomic_DNA"/>
</dbReference>
<dbReference type="EMBL" id="LK933005">
    <property type="protein sequence ID" value="CDT23098.1"/>
    <property type="molecule type" value="Genomic_DNA"/>
</dbReference>
<dbReference type="InterPro" id="IPR014054">
    <property type="entry name" value="Phage_regulatory_Rha"/>
</dbReference>
<feature type="domain" description="Antirepressor protein C-terminal" evidence="1">
    <location>
        <begin position="158"/>
        <end position="260"/>
    </location>
</feature>
<name>A0A069AVT4_CLODI</name>
<protein>
    <submittedName>
        <fullName evidence="3">Putative SPBc2 prophage-derived antirepressor protein yoqD</fullName>
    </submittedName>
</protein>